<comment type="caution">
    <text evidence="9">The sequence shown here is derived from an EMBL/GenBank/DDBJ whole genome shotgun (WGS) entry which is preliminary data.</text>
</comment>
<evidence type="ECO:0000256" key="2">
    <source>
        <dbReference type="ARBA" id="ARBA00006275"/>
    </source>
</evidence>
<organism evidence="9 10">
    <name type="scientific">Chitinophaga agrisoli</name>
    <dbReference type="NCBI Taxonomy" id="2607653"/>
    <lineage>
        <taxon>Bacteria</taxon>
        <taxon>Pseudomonadati</taxon>
        <taxon>Bacteroidota</taxon>
        <taxon>Chitinophagia</taxon>
        <taxon>Chitinophagales</taxon>
        <taxon>Chitinophagaceae</taxon>
        <taxon>Chitinophaga</taxon>
    </lineage>
</organism>
<gene>
    <name evidence="9" type="ORF">F0L74_16075</name>
</gene>
<evidence type="ECO:0000259" key="7">
    <source>
        <dbReference type="Pfam" id="PF07980"/>
    </source>
</evidence>
<evidence type="ECO:0000313" key="10">
    <source>
        <dbReference type="Proteomes" id="UP000324611"/>
    </source>
</evidence>
<sequence>MKNIHKSMLIKAVCTGLILSAVLIACNNYLDVKPQGQIDEDAATSDPEAAQNLVTGIYNDMWLGNIHGFPYVGISSITSDDADKGSYADDGAQTYGLLDNLTMTADLTLLNDVWSGYYQAIARANKALQVLEPATIDAGLKSRLQGESRFLRAYFYFNLVRMFGGVPLIDKILTPQEAATDKYQVKASKEAIYQFILADLEFALANLPIKGDSNTKTGKANKGAAAALLAKVSLYQQNWQRAFSLTDSIITGKVGAYSLLPNYADIWRETGENGPESIFEVQTGINASCDAAIDIYTVCQGPRAGGKGGWADLGFGFNNPSQTLLDAYEQGDKRRDATVIFINPGGTVLWDGFRVPGRDSVQNDRYNYKAYHSRTREQNCGNNDRLPKNLRILRLGEMLLIHAEAALALGNSGPAVSDINQLRARAGLTPKGTVTRADVWHERRVEMAMEHDRFFDLIRQDALVPGTAAAAFAAHGKTFAARNQVFPIPATQIQFSQGKLTQNTGY</sequence>
<dbReference type="Gene3D" id="1.25.40.390">
    <property type="match status" value="1"/>
</dbReference>
<dbReference type="Pfam" id="PF07980">
    <property type="entry name" value="SusD_RagB"/>
    <property type="match status" value="1"/>
</dbReference>
<dbReference type="InterPro" id="IPR011990">
    <property type="entry name" value="TPR-like_helical_dom_sf"/>
</dbReference>
<dbReference type="EMBL" id="VUOC01000003">
    <property type="protein sequence ID" value="KAA2241418.1"/>
    <property type="molecule type" value="Genomic_DNA"/>
</dbReference>
<feature type="chain" id="PRO_5022916387" evidence="6">
    <location>
        <begin position="26"/>
        <end position="506"/>
    </location>
</feature>
<reference evidence="9 10" key="1">
    <citation type="submission" date="2019-09" db="EMBL/GenBank/DDBJ databases">
        <title>Chitinophaga ginsengihumi sp. nov., isolated from soil of ginseng rhizosphere.</title>
        <authorList>
            <person name="Lee J."/>
        </authorList>
    </citation>
    <scope>NUCLEOTIDE SEQUENCE [LARGE SCALE GENOMIC DNA]</scope>
    <source>
        <strain evidence="9 10">BN140078</strain>
    </source>
</reference>
<feature type="domain" description="SusD-like N-terminal" evidence="8">
    <location>
        <begin position="29"/>
        <end position="234"/>
    </location>
</feature>
<evidence type="ECO:0000256" key="6">
    <source>
        <dbReference type="SAM" id="SignalP"/>
    </source>
</evidence>
<evidence type="ECO:0000259" key="8">
    <source>
        <dbReference type="Pfam" id="PF14322"/>
    </source>
</evidence>
<dbReference type="InterPro" id="IPR012944">
    <property type="entry name" value="SusD_RagB_dom"/>
</dbReference>
<dbReference type="SUPFAM" id="SSF48452">
    <property type="entry name" value="TPR-like"/>
    <property type="match status" value="1"/>
</dbReference>
<evidence type="ECO:0000256" key="1">
    <source>
        <dbReference type="ARBA" id="ARBA00004442"/>
    </source>
</evidence>
<proteinExistence type="inferred from homology"/>
<keyword evidence="10" id="KW-1185">Reference proteome</keyword>
<dbReference type="RefSeq" id="WP_149838933.1">
    <property type="nucleotide sequence ID" value="NZ_VUOC01000003.1"/>
</dbReference>
<evidence type="ECO:0000256" key="3">
    <source>
        <dbReference type="ARBA" id="ARBA00022729"/>
    </source>
</evidence>
<dbReference type="Pfam" id="PF14322">
    <property type="entry name" value="SusD-like_3"/>
    <property type="match status" value="1"/>
</dbReference>
<accession>A0A5B2VS09</accession>
<feature type="domain" description="RagB/SusD" evidence="7">
    <location>
        <begin position="276"/>
        <end position="506"/>
    </location>
</feature>
<protein>
    <submittedName>
        <fullName evidence="9">RagB/SusD family nutrient uptake outer membrane protein</fullName>
    </submittedName>
</protein>
<evidence type="ECO:0000256" key="4">
    <source>
        <dbReference type="ARBA" id="ARBA00023136"/>
    </source>
</evidence>
<reference evidence="9 10" key="2">
    <citation type="submission" date="2019-09" db="EMBL/GenBank/DDBJ databases">
        <authorList>
            <person name="Jin C."/>
        </authorList>
    </citation>
    <scope>NUCLEOTIDE SEQUENCE [LARGE SCALE GENOMIC DNA]</scope>
    <source>
        <strain evidence="9 10">BN140078</strain>
    </source>
</reference>
<evidence type="ECO:0000313" key="9">
    <source>
        <dbReference type="EMBL" id="KAA2241418.1"/>
    </source>
</evidence>
<dbReference type="AlphaFoldDB" id="A0A5B2VS09"/>
<comment type="subcellular location">
    <subcellularLocation>
        <location evidence="1">Cell outer membrane</location>
    </subcellularLocation>
</comment>
<dbReference type="PROSITE" id="PS51257">
    <property type="entry name" value="PROKAR_LIPOPROTEIN"/>
    <property type="match status" value="1"/>
</dbReference>
<name>A0A5B2VS09_9BACT</name>
<keyword evidence="4" id="KW-0472">Membrane</keyword>
<evidence type="ECO:0000256" key="5">
    <source>
        <dbReference type="ARBA" id="ARBA00023237"/>
    </source>
</evidence>
<comment type="similarity">
    <text evidence="2">Belongs to the SusD family.</text>
</comment>
<keyword evidence="5" id="KW-0998">Cell outer membrane</keyword>
<keyword evidence="3 6" id="KW-0732">Signal</keyword>
<feature type="signal peptide" evidence="6">
    <location>
        <begin position="1"/>
        <end position="25"/>
    </location>
</feature>
<dbReference type="GO" id="GO:0009279">
    <property type="term" value="C:cell outer membrane"/>
    <property type="evidence" value="ECO:0007669"/>
    <property type="project" value="UniProtKB-SubCell"/>
</dbReference>
<dbReference type="InterPro" id="IPR033985">
    <property type="entry name" value="SusD-like_N"/>
</dbReference>
<dbReference type="Proteomes" id="UP000324611">
    <property type="component" value="Unassembled WGS sequence"/>
</dbReference>